<name>A0ACB9GTA0_9ASTR</name>
<organism evidence="1 2">
    <name type="scientific">Smallanthus sonchifolius</name>
    <dbReference type="NCBI Taxonomy" id="185202"/>
    <lineage>
        <taxon>Eukaryota</taxon>
        <taxon>Viridiplantae</taxon>
        <taxon>Streptophyta</taxon>
        <taxon>Embryophyta</taxon>
        <taxon>Tracheophyta</taxon>
        <taxon>Spermatophyta</taxon>
        <taxon>Magnoliopsida</taxon>
        <taxon>eudicotyledons</taxon>
        <taxon>Gunneridae</taxon>
        <taxon>Pentapetalae</taxon>
        <taxon>asterids</taxon>
        <taxon>campanulids</taxon>
        <taxon>Asterales</taxon>
        <taxon>Asteraceae</taxon>
        <taxon>Asteroideae</taxon>
        <taxon>Heliantheae alliance</taxon>
        <taxon>Millerieae</taxon>
        <taxon>Smallanthus</taxon>
    </lineage>
</organism>
<reference evidence="1 2" key="2">
    <citation type="journal article" date="2022" name="Mol. Ecol. Resour.">
        <title>The genomes of chicory, endive, great burdock and yacon provide insights into Asteraceae paleo-polyploidization history and plant inulin production.</title>
        <authorList>
            <person name="Fan W."/>
            <person name="Wang S."/>
            <person name="Wang H."/>
            <person name="Wang A."/>
            <person name="Jiang F."/>
            <person name="Liu H."/>
            <person name="Zhao H."/>
            <person name="Xu D."/>
            <person name="Zhang Y."/>
        </authorList>
    </citation>
    <scope>NUCLEOTIDE SEQUENCE [LARGE SCALE GENOMIC DNA]</scope>
    <source>
        <strain evidence="2">cv. Yunnan</strain>
        <tissue evidence="1">Leaves</tissue>
    </source>
</reference>
<accession>A0ACB9GTA0</accession>
<evidence type="ECO:0000313" key="2">
    <source>
        <dbReference type="Proteomes" id="UP001056120"/>
    </source>
</evidence>
<proteinExistence type="predicted"/>
<dbReference type="Proteomes" id="UP001056120">
    <property type="component" value="Linkage Group LG14"/>
</dbReference>
<evidence type="ECO:0000313" key="1">
    <source>
        <dbReference type="EMBL" id="KAI3785922.1"/>
    </source>
</evidence>
<sequence length="231" mass="24991">MAPPITIPPSSSSSSLTDAGASECVFDPGAEEESGEVHGEALVSMAMCGDDDVVDSRTSPFQVGCIFDPGAEEESGEPAPVGWSMGWRIEPELDQEVFGIEDSIANHQHEEPGNDQNKSWGYKLIAQSEEVYGCRDMSGLQAYSFYNIAQGRQVANWIWIGKVHTLLTGNAGIVAARVPNKVLLFAGIDDVFTSSHGTTKTLGNFVKPTTKAITYVEDVGEYVLFCYRIMV</sequence>
<gene>
    <name evidence="1" type="ORF">L1987_45048</name>
</gene>
<protein>
    <submittedName>
        <fullName evidence="1">Uncharacterized protein</fullName>
    </submittedName>
</protein>
<reference evidence="2" key="1">
    <citation type="journal article" date="2022" name="Mol. Ecol. Resour.">
        <title>The genomes of chicory, endive, great burdock and yacon provide insights into Asteraceae palaeo-polyploidization history and plant inulin production.</title>
        <authorList>
            <person name="Fan W."/>
            <person name="Wang S."/>
            <person name="Wang H."/>
            <person name="Wang A."/>
            <person name="Jiang F."/>
            <person name="Liu H."/>
            <person name="Zhao H."/>
            <person name="Xu D."/>
            <person name="Zhang Y."/>
        </authorList>
    </citation>
    <scope>NUCLEOTIDE SEQUENCE [LARGE SCALE GENOMIC DNA]</scope>
    <source>
        <strain evidence="2">cv. Yunnan</strain>
    </source>
</reference>
<keyword evidence="2" id="KW-1185">Reference proteome</keyword>
<comment type="caution">
    <text evidence="1">The sequence shown here is derived from an EMBL/GenBank/DDBJ whole genome shotgun (WGS) entry which is preliminary data.</text>
</comment>
<dbReference type="EMBL" id="CM042031">
    <property type="protein sequence ID" value="KAI3785922.1"/>
    <property type="molecule type" value="Genomic_DNA"/>
</dbReference>